<keyword evidence="3" id="KW-1185">Reference proteome</keyword>
<reference evidence="2 3" key="1">
    <citation type="journal article" date="2012" name="J. Bacteriol.">
        <title>Complete genome sequence of Nocardia brasiliensis HUJEG-1.</title>
        <authorList>
            <person name="Vera-Cabrera L."/>
            <person name="Ortiz-Lopez R."/>
            <person name="Elizondo-Gonzalez R."/>
            <person name="Perez-Maya A.A."/>
            <person name="Ocampo-Candiani J."/>
        </authorList>
    </citation>
    <scope>NUCLEOTIDE SEQUENCE [LARGE SCALE GENOMIC DNA]</scope>
    <source>
        <strain evidence="3">ATCC 700358</strain>
    </source>
</reference>
<accession>K0ERJ6</accession>
<dbReference type="AlphaFoldDB" id="K0ERJ6"/>
<dbReference type="KEGG" id="nbr:O3I_008580"/>
<sequence>MSDTRSTPNALSRIRHNGDRPAHTTRADLASVGYVNAKAQFEQSAVRTAEVVAELNRGASAPLPPRKAPVAHT</sequence>
<evidence type="ECO:0000313" key="3">
    <source>
        <dbReference type="Proteomes" id="UP000006304"/>
    </source>
</evidence>
<evidence type="ECO:0000256" key="1">
    <source>
        <dbReference type="SAM" id="MobiDB-lite"/>
    </source>
</evidence>
<evidence type="ECO:0000313" key="2">
    <source>
        <dbReference type="EMBL" id="AFT99678.1"/>
    </source>
</evidence>
<dbReference type="HOGENOM" id="CLU_2701035_0_0_11"/>
<dbReference type="Proteomes" id="UP000006304">
    <property type="component" value="Chromosome"/>
</dbReference>
<organism evidence="2 3">
    <name type="scientific">Nocardia brasiliensis (strain ATCC 700358 / HUJEG-1)</name>
    <dbReference type="NCBI Taxonomy" id="1133849"/>
    <lineage>
        <taxon>Bacteria</taxon>
        <taxon>Bacillati</taxon>
        <taxon>Actinomycetota</taxon>
        <taxon>Actinomycetes</taxon>
        <taxon>Mycobacteriales</taxon>
        <taxon>Nocardiaceae</taxon>
        <taxon>Nocardia</taxon>
    </lineage>
</organism>
<proteinExistence type="predicted"/>
<gene>
    <name evidence="2" type="ORF">O3I_008580</name>
</gene>
<dbReference type="STRING" id="1133849.O3I_008580"/>
<dbReference type="EMBL" id="CP003876">
    <property type="protein sequence ID" value="AFT99678.1"/>
    <property type="molecule type" value="Genomic_DNA"/>
</dbReference>
<name>K0ERJ6_NOCB7</name>
<feature type="compositionally biased region" description="Polar residues" evidence="1">
    <location>
        <begin position="1"/>
        <end position="10"/>
    </location>
</feature>
<feature type="region of interest" description="Disordered" evidence="1">
    <location>
        <begin position="1"/>
        <end position="23"/>
    </location>
</feature>
<protein>
    <submittedName>
        <fullName evidence="2">Uncharacterized protein</fullName>
    </submittedName>
</protein>